<evidence type="ECO:0000256" key="1">
    <source>
        <dbReference type="ARBA" id="ARBA00004651"/>
    </source>
</evidence>
<feature type="transmembrane region" description="Helical" evidence="7">
    <location>
        <begin position="46"/>
        <end position="67"/>
    </location>
</feature>
<keyword evidence="5 7" id="KW-0472">Membrane</keyword>
<dbReference type="PANTHER" id="PTHR42709">
    <property type="entry name" value="ALKALINE PHOSPHATASE LIKE PROTEIN"/>
    <property type="match status" value="1"/>
</dbReference>
<reference evidence="10" key="1">
    <citation type="submission" date="2020-05" db="EMBL/GenBank/DDBJ databases">
        <title>Frigoriglobus tundricola gen. nov., sp. nov., a psychrotolerant cellulolytic planctomycete of the family Gemmataceae with two divergent copies of 16S rRNA gene.</title>
        <authorList>
            <person name="Kulichevskaya I.S."/>
            <person name="Ivanova A.A."/>
            <person name="Naumoff D.G."/>
            <person name="Beletsky A.V."/>
            <person name="Rijpstra W.I.C."/>
            <person name="Sinninghe Damste J.S."/>
            <person name="Mardanov A.V."/>
            <person name="Ravin N.V."/>
            <person name="Dedysh S.N."/>
        </authorList>
    </citation>
    <scope>NUCLEOTIDE SEQUENCE [LARGE SCALE GENOMIC DNA]</scope>
    <source>
        <strain evidence="10">PL17</strain>
    </source>
</reference>
<feature type="transmembrane region" description="Helical" evidence="7">
    <location>
        <begin position="7"/>
        <end position="26"/>
    </location>
</feature>
<feature type="transmembrane region" description="Helical" evidence="7">
    <location>
        <begin position="105"/>
        <end position="128"/>
    </location>
</feature>
<keyword evidence="10" id="KW-1185">Reference proteome</keyword>
<feature type="region of interest" description="Disordered" evidence="6">
    <location>
        <begin position="230"/>
        <end position="273"/>
    </location>
</feature>
<evidence type="ECO:0000256" key="2">
    <source>
        <dbReference type="ARBA" id="ARBA00022475"/>
    </source>
</evidence>
<dbReference type="PANTHER" id="PTHR42709:SF6">
    <property type="entry name" value="UNDECAPRENYL PHOSPHATE TRANSPORTER A"/>
    <property type="match status" value="1"/>
</dbReference>
<evidence type="ECO:0000313" key="10">
    <source>
        <dbReference type="Proteomes" id="UP000503447"/>
    </source>
</evidence>
<keyword evidence="4 7" id="KW-1133">Transmembrane helix</keyword>
<dbReference type="RefSeq" id="WP_171473505.1">
    <property type="nucleotide sequence ID" value="NZ_CP053452.2"/>
</dbReference>
<evidence type="ECO:0000256" key="4">
    <source>
        <dbReference type="ARBA" id="ARBA00022989"/>
    </source>
</evidence>
<protein>
    <submittedName>
        <fullName evidence="9">DedA protein</fullName>
    </submittedName>
</protein>
<evidence type="ECO:0000256" key="6">
    <source>
        <dbReference type="SAM" id="MobiDB-lite"/>
    </source>
</evidence>
<organism evidence="9 10">
    <name type="scientific">Frigoriglobus tundricola</name>
    <dbReference type="NCBI Taxonomy" id="2774151"/>
    <lineage>
        <taxon>Bacteria</taxon>
        <taxon>Pseudomonadati</taxon>
        <taxon>Planctomycetota</taxon>
        <taxon>Planctomycetia</taxon>
        <taxon>Gemmatales</taxon>
        <taxon>Gemmataceae</taxon>
        <taxon>Frigoriglobus</taxon>
    </lineage>
</organism>
<evidence type="ECO:0000256" key="5">
    <source>
        <dbReference type="ARBA" id="ARBA00023136"/>
    </source>
</evidence>
<dbReference type="InterPro" id="IPR051311">
    <property type="entry name" value="DedA_domain"/>
</dbReference>
<keyword evidence="3 7" id="KW-0812">Transmembrane</keyword>
<feature type="transmembrane region" description="Helical" evidence="7">
    <location>
        <begin position="174"/>
        <end position="193"/>
    </location>
</feature>
<proteinExistence type="predicted"/>
<feature type="transmembrane region" description="Helical" evidence="7">
    <location>
        <begin position="140"/>
        <end position="162"/>
    </location>
</feature>
<name>A0A6M5YW15_9BACT</name>
<evidence type="ECO:0000256" key="7">
    <source>
        <dbReference type="SAM" id="Phobius"/>
    </source>
</evidence>
<dbReference type="InterPro" id="IPR032816">
    <property type="entry name" value="VTT_dom"/>
</dbReference>
<dbReference type="Pfam" id="PF09335">
    <property type="entry name" value="VTT_dom"/>
    <property type="match status" value="1"/>
</dbReference>
<feature type="compositionally biased region" description="Basic and acidic residues" evidence="6">
    <location>
        <begin position="230"/>
        <end position="241"/>
    </location>
</feature>
<evidence type="ECO:0000256" key="3">
    <source>
        <dbReference type="ARBA" id="ARBA00022692"/>
    </source>
</evidence>
<evidence type="ECO:0000313" key="9">
    <source>
        <dbReference type="EMBL" id="QJW98287.1"/>
    </source>
</evidence>
<dbReference type="Proteomes" id="UP000503447">
    <property type="component" value="Chromosome"/>
</dbReference>
<dbReference type="AlphaFoldDB" id="A0A6M5YW15"/>
<feature type="domain" description="VTT" evidence="8">
    <location>
        <begin position="26"/>
        <end position="147"/>
    </location>
</feature>
<accession>A0A6M5YW15</accession>
<keyword evidence="2" id="KW-1003">Cell membrane</keyword>
<dbReference type="GO" id="GO:0005886">
    <property type="term" value="C:plasma membrane"/>
    <property type="evidence" value="ECO:0007669"/>
    <property type="project" value="UniProtKB-SubCell"/>
</dbReference>
<comment type="subcellular location">
    <subcellularLocation>
        <location evidence="1">Cell membrane</location>
        <topology evidence="1">Multi-pass membrane protein</topology>
    </subcellularLocation>
</comment>
<dbReference type="EMBL" id="CP053452">
    <property type="protein sequence ID" value="QJW98287.1"/>
    <property type="molecule type" value="Genomic_DNA"/>
</dbReference>
<dbReference type="KEGG" id="ftj:FTUN_5875"/>
<gene>
    <name evidence="9" type="ORF">FTUN_5875</name>
</gene>
<evidence type="ECO:0000259" key="8">
    <source>
        <dbReference type="Pfam" id="PF09335"/>
    </source>
</evidence>
<sequence length="273" mass="30116">MLEHFDQYGYVGVFAALLAAGFGFPIPEELPVITAGALVGHEDTRLHWYYMLPLVIAGVVIGDGVLYGTGRVWGRHLLEIGFVRRNFVPLEKQEQIEKNFAERGIWVLLGARMLPGIRAPVFIIAGVLRVPLGRFLMADAIYAIPLVNLLFWLSYFLTDQVLEIFKKINEYRSLVISHLLAAVGGALLYKYVFSRHVSTGEAPHMPAIISKPAVAVGHAVEKAVEKAVETVTGRHHDKPNDEPLSDGAADQEFGIHRQDPPVPEGPKAEGHKS</sequence>